<keyword evidence="2" id="KW-0812">Transmembrane</keyword>
<dbReference type="EMBL" id="FIZP01000001">
    <property type="protein sequence ID" value="CZE46684.1"/>
    <property type="molecule type" value="Genomic_DNA"/>
</dbReference>
<protein>
    <recommendedName>
        <fullName evidence="5">Septum formation initiator</fullName>
    </recommendedName>
</protein>
<keyword evidence="1" id="KW-0175">Coiled coil</keyword>
<feature type="transmembrane region" description="Helical" evidence="2">
    <location>
        <begin position="21"/>
        <end position="43"/>
    </location>
</feature>
<accession>A0A128EAJ1</accession>
<evidence type="ECO:0000313" key="4">
    <source>
        <dbReference type="Proteomes" id="UP000069632"/>
    </source>
</evidence>
<evidence type="ECO:0000313" key="3">
    <source>
        <dbReference type="EMBL" id="CZE46684.1"/>
    </source>
</evidence>
<dbReference type="OrthoDB" id="5373216at2"/>
<name>A0A128EAJ1_9BACT</name>
<keyword evidence="2" id="KW-1133">Transmembrane helix</keyword>
<keyword evidence="2" id="KW-0472">Membrane</keyword>
<dbReference type="AlphaFoldDB" id="A0A128EAJ1"/>
<dbReference type="RefSeq" id="WP_075493026.1">
    <property type="nucleotide sequence ID" value="NZ_CP053844.1"/>
</dbReference>
<reference evidence="3 4" key="1">
    <citation type="submission" date="2016-02" db="EMBL/GenBank/DDBJ databases">
        <authorList>
            <consortium name="Pathogen Informatics"/>
        </authorList>
    </citation>
    <scope>NUCLEOTIDE SEQUENCE [LARGE SCALE GENOMIC DNA]</scope>
    <source>
        <strain evidence="3 4">RC20</strain>
    </source>
</reference>
<dbReference type="Proteomes" id="UP000069632">
    <property type="component" value="Unassembled WGS sequence"/>
</dbReference>
<keyword evidence="4" id="KW-1185">Reference proteome</keyword>
<evidence type="ECO:0008006" key="5">
    <source>
        <dbReference type="Google" id="ProtNLM"/>
    </source>
</evidence>
<proteinExistence type="predicted"/>
<gene>
    <name evidence="3" type="ORF">ERS672216_00502</name>
</gene>
<sequence>MKEVLNEQAEKPKKAYSLKTFFVFTLLCVLVVIFGVYVGNAIFGERSYTVLKELQKQKVFLYNDVARLKDENAKLQKLYLERAALDPDLKQ</sequence>
<organism evidence="3 4">
    <name type="scientific">Campylobacter geochelonis</name>
    <dbReference type="NCBI Taxonomy" id="1780362"/>
    <lineage>
        <taxon>Bacteria</taxon>
        <taxon>Pseudomonadati</taxon>
        <taxon>Campylobacterota</taxon>
        <taxon>Epsilonproteobacteria</taxon>
        <taxon>Campylobacterales</taxon>
        <taxon>Campylobacteraceae</taxon>
        <taxon>Campylobacter</taxon>
    </lineage>
</organism>
<feature type="coiled-coil region" evidence="1">
    <location>
        <begin position="51"/>
        <end position="78"/>
    </location>
</feature>
<evidence type="ECO:0000256" key="1">
    <source>
        <dbReference type="SAM" id="Coils"/>
    </source>
</evidence>
<evidence type="ECO:0000256" key="2">
    <source>
        <dbReference type="SAM" id="Phobius"/>
    </source>
</evidence>